<organism evidence="1 2">
    <name type="scientific">Mucilaginibacter dorajii</name>
    <dbReference type="NCBI Taxonomy" id="692994"/>
    <lineage>
        <taxon>Bacteria</taxon>
        <taxon>Pseudomonadati</taxon>
        <taxon>Bacteroidota</taxon>
        <taxon>Sphingobacteriia</taxon>
        <taxon>Sphingobacteriales</taxon>
        <taxon>Sphingobacteriaceae</taxon>
        <taxon>Mucilaginibacter</taxon>
    </lineage>
</organism>
<proteinExistence type="predicted"/>
<dbReference type="RefSeq" id="WP_259095880.1">
    <property type="nucleotide sequence ID" value="NZ_BAAAZC010000011.1"/>
</dbReference>
<keyword evidence="2" id="KW-1185">Reference proteome</keyword>
<sequence length="599" mass="68579">MTTTYTAVKLNQGQFLSEIEPFKSSCIPTDHIINKTVPGCGITTLEALHTKRHSIIILPNVPVIEGKVSEQNKPKNKGHYLLGVHKGIEIEHIQKYLKSDNVYKKILTTPEGFVNKVIKAFDGNKKSLLEDYFLLYDECERIITDVSYRDAITAPMKYFFMFKQKALVSATTLPFSDKRLNDFKHIVIEPNYDYSKVIKVVQTNNVLESFRRHTNDLNSEQYAIFLNSTDIILALIEGMGIRSESMVFCAQDSVKKLAGDAFMNASHILATDRIKKYTFYTSRFFSAVDIKVNHTPDIIMLTDVYFAKHSILDPFTEVVQISGRYRNGIASLTHISNFNPKLSSKSEQESRHYLDGCFDTYKGFLKSYNHETHPGSKDMFSTAISTSPVHNFFDDDEVNPFMVDNYISEERVRGYYRSESYLKEPYEMLRNHYKPTFKTEKYALGDYERLCRGTKMPESEKRKVIAHQIDKFTPRHGNYVIEPEGLRDSIRSAYPLVATLYDLVGLEGLEQTDYSIGSIKAAIKVAESNALYKRLAPFVYNVFDGQVSNSKDMAAKLTKVYKDNGVIEEAKAAHISKFYNTTRSTKDGEHVYKLLSKLW</sequence>
<comment type="caution">
    <text evidence="1">The sequence shown here is derived from an EMBL/GenBank/DDBJ whole genome shotgun (WGS) entry which is preliminary data.</text>
</comment>
<evidence type="ECO:0000313" key="2">
    <source>
        <dbReference type="Proteomes" id="UP001500742"/>
    </source>
</evidence>
<accession>A0ABP7PS82</accession>
<dbReference type="EMBL" id="BAAAZC010000011">
    <property type="protein sequence ID" value="GAA3969225.1"/>
    <property type="molecule type" value="Genomic_DNA"/>
</dbReference>
<protein>
    <submittedName>
        <fullName evidence="1">Uncharacterized protein</fullName>
    </submittedName>
</protein>
<dbReference type="Proteomes" id="UP001500742">
    <property type="component" value="Unassembled WGS sequence"/>
</dbReference>
<evidence type="ECO:0000313" key="1">
    <source>
        <dbReference type="EMBL" id="GAA3969225.1"/>
    </source>
</evidence>
<name>A0ABP7PS82_9SPHI</name>
<gene>
    <name evidence="1" type="ORF">GCM10022210_17600</name>
</gene>
<reference evidence="2" key="1">
    <citation type="journal article" date="2019" name="Int. J. Syst. Evol. Microbiol.">
        <title>The Global Catalogue of Microorganisms (GCM) 10K type strain sequencing project: providing services to taxonomists for standard genome sequencing and annotation.</title>
        <authorList>
            <consortium name="The Broad Institute Genomics Platform"/>
            <consortium name="The Broad Institute Genome Sequencing Center for Infectious Disease"/>
            <person name="Wu L."/>
            <person name="Ma J."/>
        </authorList>
    </citation>
    <scope>NUCLEOTIDE SEQUENCE [LARGE SCALE GENOMIC DNA]</scope>
    <source>
        <strain evidence="2">JCM 16601</strain>
    </source>
</reference>